<evidence type="ECO:0000256" key="5">
    <source>
        <dbReference type="ARBA" id="ARBA00023163"/>
    </source>
</evidence>
<name>A0A7S1HJV2_HEMAN</name>
<sequence length="506" mass="54666">MYGGGNVGVPDLLETLKSEYEQLLHEGSVYKAQKEDYERKLEAQVSELTLLQQSLNELERTHLSVKAMHEEEIRRLRQQLESMGAHPKPAAAAQLEGAALAQMFEGQRAAGGPSPTALPGGEAAAFPLVGAAFGAAAKIGEGHAAAQGEWPIDSRGRPLDDWNVVQNPTAAVKTNIELQHTLDHDSVVCCVRFSNNGRYVATGCHNAAVLYDAETGERLALFANQGVVESQAALEQLELGDSYVRSVCFSPDSRFLVAGAEDKTIKIWDIQARRLRHSLVGHTKDIYSVDYSTDGRYVVSGSGDKRAKLWDVSSGECVRTYGDDDGGPMDGVTSVALSPDGRLIAAGSLDRTVRVWDCETGTCLERFEGHSDSVYAVAFAPDGKYLATGSLDKSLKLWDISAAGTRAPGGVSKCRYTFEGHKDFVLSVAFAPQDTWLISGSKDRSVQFWDTHNISTAAEEGPSLILQGHQNSVISVAHSPAGKVFATGSGDKRARIWRYSYANGER</sequence>
<keyword evidence="3" id="KW-0677">Repeat</keyword>
<gene>
    <name evidence="9" type="ORF">HAND00432_LOCUS34972</name>
</gene>
<dbReference type="Gene3D" id="2.130.10.10">
    <property type="entry name" value="YVTN repeat-like/Quinoprotein amine dehydrogenase"/>
    <property type="match status" value="1"/>
</dbReference>
<keyword evidence="1" id="KW-0678">Repressor</keyword>
<evidence type="ECO:0000256" key="1">
    <source>
        <dbReference type="ARBA" id="ARBA00022491"/>
    </source>
</evidence>
<dbReference type="AlphaFoldDB" id="A0A7S1HJV2"/>
<proteinExistence type="predicted"/>
<dbReference type="PANTHER" id="PTHR22847">
    <property type="entry name" value="WD40 REPEAT PROTEIN"/>
    <property type="match status" value="1"/>
</dbReference>
<dbReference type="SMART" id="SM00320">
    <property type="entry name" value="WD40"/>
    <property type="match status" value="7"/>
</dbReference>
<dbReference type="InterPro" id="IPR013890">
    <property type="entry name" value="Tscrpt_rep_Tup1_N"/>
</dbReference>
<dbReference type="PANTHER" id="PTHR22847:SF728">
    <property type="entry name" value="TRANSCRIPTIONAL REPRESSOR TUP11-RELATED"/>
    <property type="match status" value="1"/>
</dbReference>
<feature type="coiled-coil region" evidence="7">
    <location>
        <begin position="34"/>
        <end position="86"/>
    </location>
</feature>
<keyword evidence="7" id="KW-0175">Coiled coil</keyword>
<evidence type="ECO:0000256" key="3">
    <source>
        <dbReference type="ARBA" id="ARBA00022737"/>
    </source>
</evidence>
<keyword evidence="5" id="KW-0804">Transcription</keyword>
<feature type="repeat" description="WD" evidence="6">
    <location>
        <begin position="367"/>
        <end position="401"/>
    </location>
</feature>
<evidence type="ECO:0000256" key="6">
    <source>
        <dbReference type="PROSITE-ProRule" id="PRU00221"/>
    </source>
</evidence>
<dbReference type="PROSITE" id="PS50082">
    <property type="entry name" value="WD_REPEATS_2"/>
    <property type="match status" value="6"/>
</dbReference>
<feature type="repeat" description="WD" evidence="6">
    <location>
        <begin position="325"/>
        <end position="366"/>
    </location>
</feature>
<organism evidence="9">
    <name type="scientific">Hemiselmis andersenii</name>
    <name type="common">Cryptophyte alga</name>
    <dbReference type="NCBI Taxonomy" id="464988"/>
    <lineage>
        <taxon>Eukaryota</taxon>
        <taxon>Cryptophyceae</taxon>
        <taxon>Cryptomonadales</taxon>
        <taxon>Hemiselmidaceae</taxon>
        <taxon>Hemiselmis</taxon>
    </lineage>
</organism>
<dbReference type="Pfam" id="PF00400">
    <property type="entry name" value="WD40"/>
    <property type="match status" value="7"/>
</dbReference>
<dbReference type="CDD" id="cd00200">
    <property type="entry name" value="WD40"/>
    <property type="match status" value="1"/>
</dbReference>
<dbReference type="InterPro" id="IPR019775">
    <property type="entry name" value="WD40_repeat_CS"/>
</dbReference>
<reference evidence="9" key="1">
    <citation type="submission" date="2021-01" db="EMBL/GenBank/DDBJ databases">
        <authorList>
            <person name="Corre E."/>
            <person name="Pelletier E."/>
            <person name="Niang G."/>
            <person name="Scheremetjew M."/>
            <person name="Finn R."/>
            <person name="Kale V."/>
            <person name="Holt S."/>
            <person name="Cochrane G."/>
            <person name="Meng A."/>
            <person name="Brown T."/>
            <person name="Cohen L."/>
        </authorList>
    </citation>
    <scope>NUCLEOTIDE SEQUENCE</scope>
    <source>
        <strain evidence="9">CCMP644</strain>
    </source>
</reference>
<evidence type="ECO:0000259" key="8">
    <source>
        <dbReference type="Pfam" id="PF08581"/>
    </source>
</evidence>
<dbReference type="InterPro" id="IPR036322">
    <property type="entry name" value="WD40_repeat_dom_sf"/>
</dbReference>
<dbReference type="PROSITE" id="PS00678">
    <property type="entry name" value="WD_REPEATS_1"/>
    <property type="match status" value="3"/>
</dbReference>
<dbReference type="Pfam" id="PF08581">
    <property type="entry name" value="Tup_N"/>
    <property type="match status" value="1"/>
</dbReference>
<feature type="domain" description="Transcriptional repressor Tup1 N-terminal" evidence="8">
    <location>
        <begin position="10"/>
        <end position="83"/>
    </location>
</feature>
<dbReference type="PROSITE" id="PS50294">
    <property type="entry name" value="WD_REPEATS_REGION"/>
    <property type="match status" value="6"/>
</dbReference>
<keyword evidence="2 6" id="KW-0853">WD repeat</keyword>
<accession>A0A7S1HJV2</accession>
<evidence type="ECO:0000313" key="9">
    <source>
        <dbReference type="EMBL" id="CAD8983960.1"/>
    </source>
</evidence>
<feature type="repeat" description="WD" evidence="6">
    <location>
        <begin position="237"/>
        <end position="278"/>
    </location>
</feature>
<dbReference type="InterPro" id="IPR001680">
    <property type="entry name" value="WD40_rpt"/>
</dbReference>
<protein>
    <recommendedName>
        <fullName evidence="8">Transcriptional repressor Tup1 N-terminal domain-containing protein</fullName>
    </recommendedName>
</protein>
<evidence type="ECO:0000256" key="7">
    <source>
        <dbReference type="SAM" id="Coils"/>
    </source>
</evidence>
<feature type="repeat" description="WD" evidence="6">
    <location>
        <begin position="466"/>
        <end position="506"/>
    </location>
</feature>
<dbReference type="PRINTS" id="PR00320">
    <property type="entry name" value="GPROTEINBRPT"/>
</dbReference>
<feature type="repeat" description="WD" evidence="6">
    <location>
        <begin position="279"/>
        <end position="320"/>
    </location>
</feature>
<dbReference type="SUPFAM" id="SSF50978">
    <property type="entry name" value="WD40 repeat-like"/>
    <property type="match status" value="1"/>
</dbReference>
<evidence type="ECO:0000256" key="4">
    <source>
        <dbReference type="ARBA" id="ARBA00023015"/>
    </source>
</evidence>
<dbReference type="InterPro" id="IPR020472">
    <property type="entry name" value="WD40_PAC1"/>
</dbReference>
<feature type="repeat" description="WD" evidence="6">
    <location>
        <begin position="418"/>
        <end position="459"/>
    </location>
</feature>
<keyword evidence="4" id="KW-0805">Transcription regulation</keyword>
<evidence type="ECO:0000256" key="2">
    <source>
        <dbReference type="ARBA" id="ARBA00022574"/>
    </source>
</evidence>
<dbReference type="InterPro" id="IPR015943">
    <property type="entry name" value="WD40/YVTN_repeat-like_dom_sf"/>
</dbReference>
<dbReference type="Gene3D" id="1.20.5.340">
    <property type="match status" value="1"/>
</dbReference>
<dbReference type="EMBL" id="HBFX01058163">
    <property type="protein sequence ID" value="CAD8983960.1"/>
    <property type="molecule type" value="Transcribed_RNA"/>
</dbReference>